<accession>A0ABW3Z1I8</accession>
<reference evidence="2" key="1">
    <citation type="journal article" date="2019" name="Int. J. Syst. Evol. Microbiol.">
        <title>The Global Catalogue of Microorganisms (GCM) 10K type strain sequencing project: providing services to taxonomists for standard genome sequencing and annotation.</title>
        <authorList>
            <consortium name="The Broad Institute Genomics Platform"/>
            <consortium name="The Broad Institute Genome Sequencing Center for Infectious Disease"/>
            <person name="Wu L."/>
            <person name="Ma J."/>
        </authorList>
    </citation>
    <scope>NUCLEOTIDE SEQUENCE [LARGE SCALE GENOMIC DNA]</scope>
    <source>
        <strain evidence="2">CCUG 55609</strain>
    </source>
</reference>
<dbReference type="Pfam" id="PF07183">
    <property type="entry name" value="DUF1403"/>
    <property type="match status" value="1"/>
</dbReference>
<proteinExistence type="predicted"/>
<evidence type="ECO:0000313" key="2">
    <source>
        <dbReference type="Proteomes" id="UP001597173"/>
    </source>
</evidence>
<dbReference type="Proteomes" id="UP001597173">
    <property type="component" value="Unassembled WGS sequence"/>
</dbReference>
<keyword evidence="2" id="KW-1185">Reference proteome</keyword>
<name>A0ABW3Z1I8_MYCRA</name>
<protein>
    <submittedName>
        <fullName evidence="1">DUF1403 family protein</fullName>
    </submittedName>
</protein>
<dbReference type="RefSeq" id="WP_374836237.1">
    <property type="nucleotide sequence ID" value="NZ_JBHEEW010000002.1"/>
</dbReference>
<sequence length="316" mass="33540">MDSPAPVPLPDPTPRVVPGWALSRGAATSEADAAFAAGSALTTLDNLVRTEPVWGGCWRMRLALKSAVADVRMAGRTEDEAGLRDAILLAVPGSDPGPAGRMYLAHKALAARRRAIDGRFLAELADLMALRWDDRLAQAAGQVDEALQSGRAVPFAAAGLVAAICAARPDAQALAGWLADWVVAHKLKWERPVPLLMNARHGPAFRLSGGRGRIRPGEDGFARAVCLALVEGVGEALRSANEIGRRADRLLAVAPKVRTKGAERVIRTLLDDDAVSASAPGAGLSRWASRRLFERLETLGAARELSGRSSFRIYGL</sequence>
<comment type="caution">
    <text evidence="1">The sequence shown here is derived from an EMBL/GenBank/DDBJ whole genome shotgun (WGS) entry which is preliminary data.</text>
</comment>
<gene>
    <name evidence="1" type="ORF">ACFQ33_19425</name>
</gene>
<dbReference type="EMBL" id="JBHTNF010000017">
    <property type="protein sequence ID" value="MFD1330064.1"/>
    <property type="molecule type" value="Genomic_DNA"/>
</dbReference>
<dbReference type="InterPro" id="IPR009843">
    <property type="entry name" value="DUF1403"/>
</dbReference>
<organism evidence="1 2">
    <name type="scientific">Mycoplana ramosa</name>
    <name type="common">Mycoplana bullata</name>
    <dbReference type="NCBI Taxonomy" id="40837"/>
    <lineage>
        <taxon>Bacteria</taxon>
        <taxon>Pseudomonadati</taxon>
        <taxon>Pseudomonadota</taxon>
        <taxon>Alphaproteobacteria</taxon>
        <taxon>Hyphomicrobiales</taxon>
        <taxon>Rhizobiaceae</taxon>
        <taxon>Mycoplana</taxon>
    </lineage>
</organism>
<evidence type="ECO:0000313" key="1">
    <source>
        <dbReference type="EMBL" id="MFD1330064.1"/>
    </source>
</evidence>